<sequence length="194" mass="21360">MADVARSIDEVIKLGFADLLKTHGFKRSGRNWHRADGENWLIVNVQASSSNSGENGKFTVNLGVYAAAVAALAGQIAINGKPKEYHSTIRERLGSIAYGGDHWWTIEADLNWDLISADLVEKMLSVGFPWLDSHRDMQHLAAALRNSPSLLSVSAAWLVGDKDEATRRLQEAIERRPAAKEHFSTWAINNGVAL</sequence>
<gene>
    <name evidence="1" type="ORF">DLJ82_4105</name>
</gene>
<organism evidence="1 2">
    <name type="scientific">Rhizobium leguminosarum</name>
    <dbReference type="NCBI Taxonomy" id="384"/>
    <lineage>
        <taxon>Bacteria</taxon>
        <taxon>Pseudomonadati</taxon>
        <taxon>Pseudomonadota</taxon>
        <taxon>Alphaproteobacteria</taxon>
        <taxon>Hyphomicrobiales</taxon>
        <taxon>Rhizobiaceae</taxon>
        <taxon>Rhizobium/Agrobacterium group</taxon>
        <taxon>Rhizobium</taxon>
    </lineage>
</organism>
<evidence type="ECO:0000313" key="2">
    <source>
        <dbReference type="Proteomes" id="UP000251166"/>
    </source>
</evidence>
<dbReference type="Proteomes" id="UP000251166">
    <property type="component" value="Chromosome"/>
</dbReference>
<name>A0A2Z4YM43_RHILE</name>
<evidence type="ECO:0000313" key="1">
    <source>
        <dbReference type="EMBL" id="AXA41668.1"/>
    </source>
</evidence>
<reference evidence="1 2" key="1">
    <citation type="submission" date="2018-07" db="EMBL/GenBank/DDBJ databases">
        <title>Rhizobium leguminosarum strain:ATCC 14479 Genome sequencing and assembly.</title>
        <authorList>
            <person name="Chakraborty R."/>
        </authorList>
    </citation>
    <scope>NUCLEOTIDE SEQUENCE [LARGE SCALE GENOMIC DNA]</scope>
    <source>
        <strain evidence="1 2">ATCC 14479</strain>
    </source>
</reference>
<dbReference type="EMBL" id="CP030760">
    <property type="protein sequence ID" value="AXA41668.1"/>
    <property type="molecule type" value="Genomic_DNA"/>
</dbReference>
<accession>A0A2Z4YM43</accession>
<proteinExistence type="predicted"/>
<dbReference type="Pfam" id="PF14137">
    <property type="entry name" value="DUF4304"/>
    <property type="match status" value="1"/>
</dbReference>
<dbReference type="AlphaFoldDB" id="A0A2Z4YM43"/>
<protein>
    <recommendedName>
        <fullName evidence="3">DUF4304 domain-containing protein</fullName>
    </recommendedName>
</protein>
<dbReference type="RefSeq" id="WP_162710317.1">
    <property type="nucleotide sequence ID" value="NZ_CP030760.1"/>
</dbReference>
<dbReference type="InterPro" id="IPR025412">
    <property type="entry name" value="DUF4304"/>
</dbReference>
<evidence type="ECO:0008006" key="3">
    <source>
        <dbReference type="Google" id="ProtNLM"/>
    </source>
</evidence>